<feature type="transmembrane region" description="Helical" evidence="7">
    <location>
        <begin position="149"/>
        <end position="171"/>
    </location>
</feature>
<feature type="domain" description="PDGLE" evidence="8">
    <location>
        <begin position="236"/>
        <end position="333"/>
    </location>
</feature>
<dbReference type="Proteomes" id="UP000005798">
    <property type="component" value="Unassembled WGS sequence"/>
</dbReference>
<keyword evidence="5 7" id="KW-1133">Transmembrane helix</keyword>
<feature type="transmembrane region" description="Helical" evidence="7">
    <location>
        <begin position="191"/>
        <end position="213"/>
    </location>
</feature>
<reference evidence="9" key="2">
    <citation type="submission" date="2014-06" db="EMBL/GenBank/DDBJ databases">
        <title>Draft genome sequence of Clostridium ramosum(DSM 1402).</title>
        <authorList>
            <person name="Sudarsanam P."/>
            <person name="Ley R."/>
            <person name="Guruge J."/>
            <person name="Turnbaugh P.J."/>
            <person name="Mahowald M."/>
            <person name="Liep D."/>
            <person name="Gordon J."/>
        </authorList>
    </citation>
    <scope>NUCLEOTIDE SEQUENCE</scope>
    <source>
        <strain evidence="9">DSM 1402</strain>
    </source>
</reference>
<dbReference type="Pfam" id="PF01891">
    <property type="entry name" value="CbiM"/>
    <property type="match status" value="1"/>
</dbReference>
<feature type="transmembrane region" description="Helical" evidence="7">
    <location>
        <begin position="234"/>
        <end position="256"/>
    </location>
</feature>
<dbReference type="Pfam" id="PF13190">
    <property type="entry name" value="PDGLE"/>
    <property type="match status" value="1"/>
</dbReference>
<sequence>MEREIMNSVLMHMADGLISVNIGVIFMIISFIMIGFSIKKINQEHDDRKIPLMGVMGAFIFAAQMINFTIPGTGSSGHIGGGILLCLILGQYPAFLSLCSVLIIQCLFFGDGGLLALGCNIFNMGILPCFVAYPLIVKPLLKKNITSSRVLLASILGVVVGLEMGAFAVVLQTLASNITELPFTSFVVLMLPIHLAIGLVEGLITSTVVLYVLKDKREIVDHALNDKHFGTLNIRRQVAVFAVLTILVGGVLSLYASSNPDGLEWSIEGVTGTDEIEASGSTKDTLAKVQSSTSFLPDYNFSGSDSKLGVSVSGIIGGAATLILIGGIGYIVVKKKKYE</sequence>
<dbReference type="EMBL" id="ABFX02000004">
    <property type="protein sequence ID" value="EDS18898.1"/>
    <property type="molecule type" value="Genomic_DNA"/>
</dbReference>
<dbReference type="GO" id="GO:0000041">
    <property type="term" value="P:transition metal ion transport"/>
    <property type="evidence" value="ECO:0007669"/>
    <property type="project" value="InterPro"/>
</dbReference>
<keyword evidence="6 7" id="KW-0472">Membrane</keyword>
<organism evidence="9 10">
    <name type="scientific">Thomasclavelia ramosa DSM 1402</name>
    <dbReference type="NCBI Taxonomy" id="445974"/>
    <lineage>
        <taxon>Bacteria</taxon>
        <taxon>Bacillati</taxon>
        <taxon>Bacillota</taxon>
        <taxon>Erysipelotrichia</taxon>
        <taxon>Erysipelotrichales</taxon>
        <taxon>Coprobacillaceae</taxon>
        <taxon>Thomasclavelia</taxon>
    </lineage>
</organism>
<evidence type="ECO:0000259" key="8">
    <source>
        <dbReference type="Pfam" id="PF13190"/>
    </source>
</evidence>
<evidence type="ECO:0000256" key="2">
    <source>
        <dbReference type="ARBA" id="ARBA00022448"/>
    </source>
</evidence>
<feature type="transmembrane region" description="Helical" evidence="7">
    <location>
        <begin position="308"/>
        <end position="333"/>
    </location>
</feature>
<accession>B0N376</accession>
<gene>
    <name evidence="9" type="ORF">CLORAM_00894</name>
</gene>
<evidence type="ECO:0000256" key="5">
    <source>
        <dbReference type="ARBA" id="ARBA00022989"/>
    </source>
</evidence>
<evidence type="ECO:0000256" key="3">
    <source>
        <dbReference type="ARBA" id="ARBA00022475"/>
    </source>
</evidence>
<feature type="transmembrane region" description="Helical" evidence="7">
    <location>
        <begin position="50"/>
        <end position="70"/>
    </location>
</feature>
<evidence type="ECO:0000256" key="6">
    <source>
        <dbReference type="ARBA" id="ARBA00023136"/>
    </source>
</evidence>
<keyword evidence="2" id="KW-0813">Transport</keyword>
<comment type="subcellular location">
    <subcellularLocation>
        <location evidence="1">Cell membrane</location>
        <topology evidence="1">Multi-pass membrane protein</topology>
    </subcellularLocation>
</comment>
<dbReference type="GO" id="GO:0005886">
    <property type="term" value="C:plasma membrane"/>
    <property type="evidence" value="ECO:0007669"/>
    <property type="project" value="UniProtKB-SubCell"/>
</dbReference>
<evidence type="ECO:0000256" key="1">
    <source>
        <dbReference type="ARBA" id="ARBA00004651"/>
    </source>
</evidence>
<keyword evidence="4 7" id="KW-0812">Transmembrane</keyword>
<dbReference type="eggNOG" id="COG0310">
    <property type="taxonomic scope" value="Bacteria"/>
</dbReference>
<dbReference type="InterPro" id="IPR025937">
    <property type="entry name" value="PDGLE_dom"/>
</dbReference>
<feature type="transmembrane region" description="Helical" evidence="7">
    <location>
        <begin position="20"/>
        <end position="38"/>
    </location>
</feature>
<dbReference type="PANTHER" id="PTHR34229">
    <property type="entry name" value="METAL TRANSPORT PROTEIN HI_1621-RELATED"/>
    <property type="match status" value="1"/>
</dbReference>
<dbReference type="PANTHER" id="PTHR34229:SF1">
    <property type="entry name" value="METAL TRANSPORT PROTEIN HI_1621-RELATED"/>
    <property type="match status" value="1"/>
</dbReference>
<feature type="transmembrane region" description="Helical" evidence="7">
    <location>
        <begin position="82"/>
        <end position="108"/>
    </location>
</feature>
<feature type="transmembrane region" description="Helical" evidence="7">
    <location>
        <begin position="114"/>
        <end position="137"/>
    </location>
</feature>
<evidence type="ECO:0000256" key="4">
    <source>
        <dbReference type="ARBA" id="ARBA00022692"/>
    </source>
</evidence>
<evidence type="ECO:0000313" key="10">
    <source>
        <dbReference type="Proteomes" id="UP000005798"/>
    </source>
</evidence>
<evidence type="ECO:0000313" key="9">
    <source>
        <dbReference type="EMBL" id="EDS18898.1"/>
    </source>
</evidence>
<dbReference type="InterPro" id="IPR002751">
    <property type="entry name" value="CbiM/NikMN"/>
</dbReference>
<dbReference type="HOGENOM" id="CLU_052508_0_1_9"/>
<protein>
    <submittedName>
        <fullName evidence="9">Cobalamin biosynthesis protein CbiM</fullName>
    </submittedName>
</protein>
<dbReference type="AlphaFoldDB" id="B0N376"/>
<comment type="caution">
    <text evidence="9">The sequence shown here is derived from an EMBL/GenBank/DDBJ whole genome shotgun (WGS) entry which is preliminary data.</text>
</comment>
<evidence type="ECO:0000256" key="7">
    <source>
        <dbReference type="SAM" id="Phobius"/>
    </source>
</evidence>
<dbReference type="Gene3D" id="1.10.1760.20">
    <property type="match status" value="1"/>
</dbReference>
<proteinExistence type="predicted"/>
<keyword evidence="10" id="KW-1185">Reference proteome</keyword>
<reference evidence="9" key="1">
    <citation type="submission" date="2007-11" db="EMBL/GenBank/DDBJ databases">
        <authorList>
            <person name="Fulton L."/>
            <person name="Clifton S."/>
            <person name="Fulton B."/>
            <person name="Xu J."/>
            <person name="Minx P."/>
            <person name="Pepin K.H."/>
            <person name="Johnson M."/>
            <person name="Thiruvilangam P."/>
            <person name="Bhonagiri V."/>
            <person name="Nash W.E."/>
            <person name="Mardis E.R."/>
            <person name="Wilson R.K."/>
        </authorList>
    </citation>
    <scope>NUCLEOTIDE SEQUENCE [LARGE SCALE GENOMIC DNA]</scope>
    <source>
        <strain evidence="9">DSM 1402</strain>
    </source>
</reference>
<keyword evidence="3" id="KW-1003">Cell membrane</keyword>
<name>B0N376_9FIRM</name>